<dbReference type="GO" id="GO:0003941">
    <property type="term" value="F:L-serine ammonia-lyase activity"/>
    <property type="evidence" value="ECO:0007669"/>
    <property type="project" value="UniProtKB-EC"/>
</dbReference>
<accession>A0ABV8MTY4</accession>
<evidence type="ECO:0000313" key="14">
    <source>
        <dbReference type="EMBL" id="MFC4161112.1"/>
    </source>
</evidence>
<evidence type="ECO:0000256" key="6">
    <source>
        <dbReference type="ARBA" id="ARBA00022723"/>
    </source>
</evidence>
<evidence type="ECO:0000256" key="7">
    <source>
        <dbReference type="ARBA" id="ARBA00023004"/>
    </source>
</evidence>
<feature type="domain" description="Serine dehydratase-like alpha subunit" evidence="12">
    <location>
        <begin position="189"/>
        <end position="453"/>
    </location>
</feature>
<dbReference type="PANTHER" id="PTHR30182:SF1">
    <property type="entry name" value="L-SERINE DEHYDRATASE 1"/>
    <property type="match status" value="1"/>
</dbReference>
<evidence type="ECO:0000259" key="13">
    <source>
        <dbReference type="Pfam" id="PF03315"/>
    </source>
</evidence>
<evidence type="ECO:0000256" key="5">
    <source>
        <dbReference type="ARBA" id="ARBA00022485"/>
    </source>
</evidence>
<evidence type="ECO:0000313" key="15">
    <source>
        <dbReference type="Proteomes" id="UP001595791"/>
    </source>
</evidence>
<evidence type="ECO:0000259" key="12">
    <source>
        <dbReference type="Pfam" id="PF03313"/>
    </source>
</evidence>
<evidence type="ECO:0000256" key="4">
    <source>
        <dbReference type="ARBA" id="ARBA00022432"/>
    </source>
</evidence>
<keyword evidence="4 11" id="KW-0312">Gluconeogenesis</keyword>
<dbReference type="PANTHER" id="PTHR30182">
    <property type="entry name" value="L-SERINE DEHYDRATASE"/>
    <property type="match status" value="1"/>
</dbReference>
<evidence type="ECO:0000256" key="2">
    <source>
        <dbReference type="ARBA" id="ARBA00004742"/>
    </source>
</evidence>
<dbReference type="InterPro" id="IPR051318">
    <property type="entry name" value="Fe-S_L-Ser"/>
</dbReference>
<evidence type="ECO:0000256" key="3">
    <source>
        <dbReference type="ARBA" id="ARBA00008636"/>
    </source>
</evidence>
<keyword evidence="15" id="KW-1185">Reference proteome</keyword>
<gene>
    <name evidence="14" type="ORF">ACFOW7_17380</name>
</gene>
<dbReference type="EMBL" id="JBHSBU010000001">
    <property type="protein sequence ID" value="MFC4161112.1"/>
    <property type="molecule type" value="Genomic_DNA"/>
</dbReference>
<keyword evidence="6 11" id="KW-0479">Metal-binding</keyword>
<dbReference type="NCBIfam" id="TIGR00720">
    <property type="entry name" value="sda_mono"/>
    <property type="match status" value="1"/>
</dbReference>
<evidence type="ECO:0000256" key="8">
    <source>
        <dbReference type="ARBA" id="ARBA00023014"/>
    </source>
</evidence>
<evidence type="ECO:0000256" key="11">
    <source>
        <dbReference type="RuleBase" id="RU366059"/>
    </source>
</evidence>
<dbReference type="Pfam" id="PF03313">
    <property type="entry name" value="SDH_alpha"/>
    <property type="match status" value="1"/>
</dbReference>
<dbReference type="InterPro" id="IPR004644">
    <property type="entry name" value="Fe-S_L-Ser_mono"/>
</dbReference>
<feature type="domain" description="Serine dehydratase beta chain" evidence="13">
    <location>
        <begin position="4"/>
        <end position="157"/>
    </location>
</feature>
<keyword evidence="8 11" id="KW-0411">Iron-sulfur</keyword>
<sequence length="466" mass="49810">MAISVFDLFKIGIGPSSSHTVGPMRAARQFVRRLDENGLLTQVATVRAELYGSLGATGRGHGSDKAVILGLLGERPDQVDTSQIPAMLAKVRESGRLSLSGRHEITFIESEHLVLHKRKSLPFHPNGMIFAALDAAGNEIDRRAYFSVGGGFVVDEAATDADPVRPDATEVRYPFSNAAELLGQCQRYDKSISQVMLENELSWRPEAETRAGLLEIWQVMQDCVQAGCRNEGILPGGMKVKRRAADMYRQLSSRPEAALRDPLTVLDWVNLYALAVNEENAAGGRVVTAPTNGAAGIVPAVLHYYARFIPGATEDGVVRFLLTAGAIGILFKINASISGAEVGCQGEVGSACSMAAGALAEVMGGTPLQVENAAEIAMEHNLGLTCDPVGGLVQVPCIERNAMAAIKAINAARMALRGDGTHFVSLDRVIKTMRDTGRDMSTKYKETARGGLAINVVEVPVNIVEC</sequence>
<keyword evidence="5 11" id="KW-0004">4Fe-4S</keyword>
<reference evidence="15" key="1">
    <citation type="journal article" date="2019" name="Int. J. Syst. Evol. Microbiol.">
        <title>The Global Catalogue of Microorganisms (GCM) 10K type strain sequencing project: providing services to taxonomists for standard genome sequencing and annotation.</title>
        <authorList>
            <consortium name="The Broad Institute Genomics Platform"/>
            <consortium name="The Broad Institute Genome Sequencing Center for Infectious Disease"/>
            <person name="Wu L."/>
            <person name="Ma J."/>
        </authorList>
    </citation>
    <scope>NUCLEOTIDE SEQUENCE [LARGE SCALE GENOMIC DNA]</scope>
    <source>
        <strain evidence="15">LMG 29894</strain>
    </source>
</reference>
<dbReference type="Pfam" id="PF03315">
    <property type="entry name" value="SDH_beta"/>
    <property type="match status" value="1"/>
</dbReference>
<proteinExistence type="inferred from homology"/>
<dbReference type="InterPro" id="IPR005131">
    <property type="entry name" value="Ser_deHydtase_bsu"/>
</dbReference>
<organism evidence="14 15">
    <name type="scientific">Chitinimonas lacunae</name>
    <dbReference type="NCBI Taxonomy" id="1963018"/>
    <lineage>
        <taxon>Bacteria</taxon>
        <taxon>Pseudomonadati</taxon>
        <taxon>Pseudomonadota</taxon>
        <taxon>Betaproteobacteria</taxon>
        <taxon>Neisseriales</taxon>
        <taxon>Chitinibacteraceae</taxon>
        <taxon>Chitinimonas</taxon>
    </lineage>
</organism>
<dbReference type="InterPro" id="IPR029009">
    <property type="entry name" value="ASB_dom_sf"/>
</dbReference>
<comment type="similarity">
    <text evidence="3 11">Belongs to the iron-sulfur dependent L-serine dehydratase family.</text>
</comment>
<keyword evidence="9 11" id="KW-0456">Lyase</keyword>
<comment type="caution">
    <text evidence="14">The sequence shown here is derived from an EMBL/GenBank/DDBJ whole genome shotgun (WGS) entry which is preliminary data.</text>
</comment>
<dbReference type="InterPro" id="IPR005130">
    <property type="entry name" value="Ser_deHydtase-like_asu"/>
</dbReference>
<dbReference type="Gene3D" id="3.30.1330.90">
    <property type="entry name" value="D-3-phosphoglycerate dehydrogenase, domain 3"/>
    <property type="match status" value="1"/>
</dbReference>
<evidence type="ECO:0000256" key="1">
    <source>
        <dbReference type="ARBA" id="ARBA00001966"/>
    </source>
</evidence>
<evidence type="ECO:0000256" key="9">
    <source>
        <dbReference type="ARBA" id="ARBA00023239"/>
    </source>
</evidence>
<comment type="pathway">
    <text evidence="2">Carbohydrate biosynthesis; gluconeogenesis.</text>
</comment>
<dbReference type="RefSeq" id="WP_378166680.1">
    <property type="nucleotide sequence ID" value="NZ_JBHSBU010000001.1"/>
</dbReference>
<dbReference type="SUPFAM" id="SSF143548">
    <property type="entry name" value="Serine metabolism enzymes domain"/>
    <property type="match status" value="1"/>
</dbReference>
<protein>
    <recommendedName>
        <fullName evidence="11">L-serine dehydratase</fullName>
        <ecNumber evidence="11">4.3.1.17</ecNumber>
    </recommendedName>
</protein>
<comment type="catalytic activity">
    <reaction evidence="10 11">
        <text>L-serine = pyruvate + NH4(+)</text>
        <dbReference type="Rhea" id="RHEA:19169"/>
        <dbReference type="ChEBI" id="CHEBI:15361"/>
        <dbReference type="ChEBI" id="CHEBI:28938"/>
        <dbReference type="ChEBI" id="CHEBI:33384"/>
        <dbReference type="EC" id="4.3.1.17"/>
    </reaction>
</comment>
<dbReference type="EC" id="4.3.1.17" evidence="11"/>
<comment type="cofactor">
    <cofactor evidence="1 11">
        <name>[4Fe-4S] cluster</name>
        <dbReference type="ChEBI" id="CHEBI:49883"/>
    </cofactor>
</comment>
<name>A0ABV8MTY4_9NEIS</name>
<keyword evidence="7 11" id="KW-0408">Iron</keyword>
<dbReference type="Proteomes" id="UP001595791">
    <property type="component" value="Unassembled WGS sequence"/>
</dbReference>
<evidence type="ECO:0000256" key="10">
    <source>
        <dbReference type="ARBA" id="ARBA00049406"/>
    </source>
</evidence>